<evidence type="ECO:0000256" key="1">
    <source>
        <dbReference type="SAM" id="SignalP"/>
    </source>
</evidence>
<feature type="chain" id="PRO_5020606946" evidence="1">
    <location>
        <begin position="17"/>
        <end position="427"/>
    </location>
</feature>
<organism evidence="2 3">
    <name type="scientific">Hamiltosporidium tvaerminnensis</name>
    <dbReference type="NCBI Taxonomy" id="1176355"/>
    <lineage>
        <taxon>Eukaryota</taxon>
        <taxon>Fungi</taxon>
        <taxon>Fungi incertae sedis</taxon>
        <taxon>Microsporidia</taxon>
        <taxon>Dubosqiidae</taxon>
        <taxon>Hamiltosporidium</taxon>
    </lineage>
</organism>
<evidence type="ECO:0000313" key="3">
    <source>
        <dbReference type="Proteomes" id="UP000292362"/>
    </source>
</evidence>
<evidence type="ECO:0000313" key="2">
    <source>
        <dbReference type="EMBL" id="TBU00994.1"/>
    </source>
</evidence>
<keyword evidence="1" id="KW-0732">Signal</keyword>
<dbReference type="Proteomes" id="UP000292362">
    <property type="component" value="Unassembled WGS sequence"/>
</dbReference>
<dbReference type="EMBL" id="PITJ01000837">
    <property type="protein sequence ID" value="TBU00994.1"/>
    <property type="molecule type" value="Genomic_DNA"/>
</dbReference>
<comment type="caution">
    <text evidence="2">The sequence shown here is derived from an EMBL/GenBank/DDBJ whole genome shotgun (WGS) entry which is preliminary data.</text>
</comment>
<dbReference type="AlphaFoldDB" id="A0A4Q9L0Y3"/>
<accession>A0A4Q9L0Y3</accession>
<gene>
    <name evidence="2" type="ORF">CWI37_0837p0020</name>
</gene>
<protein>
    <submittedName>
        <fullName evidence="2">Uncharacterized protein</fullName>
    </submittedName>
</protein>
<name>A0A4Q9L0Y3_9MICR</name>
<reference evidence="2 3" key="1">
    <citation type="submission" date="2017-12" db="EMBL/GenBank/DDBJ databases">
        <authorList>
            <person name="Pombert J.-F."/>
            <person name="Haag K.L."/>
            <person name="Ebert D."/>
        </authorList>
    </citation>
    <scope>NUCLEOTIDE SEQUENCE [LARGE SCALE GENOMIC DNA]</scope>
    <source>
        <strain evidence="2">FI-OER-3-3</strain>
    </source>
</reference>
<dbReference type="VEuPathDB" id="MicrosporidiaDB:CWI37_0837p0020"/>
<feature type="signal peptide" evidence="1">
    <location>
        <begin position="1"/>
        <end position="16"/>
    </location>
</feature>
<proteinExistence type="predicted"/>
<sequence length="427" mass="51408">MICFIFLFLTVSKTNFNKCLTNIKELNTYENDFKKTIYKFLNKEKKIFLESSKYDLHVFSFDLYSVFLTDEILKIIKIQENIEMIFKFALVSNATLFNLEYLDIFYYYTTKKYTKIVVRGQKIKKNFLIMKKNAMQMYLAKFLGHLNFVFKKMTNYNFNVENFLILCPIVHQVYVNNIVLNTSHFFETDIYFYFLLIVKRQEDSEEDTVLIRNHQLHTSNMISYEIISLNKKYIQSFFEKIKNIVFDINLITLKFSKSVGLKTNSELVYKYCKKHCEKELFLSLRMYFSSKCIIKEGFWYSENYEVKSIFLFNMKIKKLRTDDILCYTKNLYLSLLNNIIIIENSVDNFLDNLQNIIIETKYFIAIEQRNLNSLSNMNFEINVNMNCRIINVYNSRQSNYNLNIKKTRTRFNPIKYEDFISLLSVFF</sequence>